<proteinExistence type="predicted"/>
<dbReference type="Proteomes" id="UP000756346">
    <property type="component" value="Unassembled WGS sequence"/>
</dbReference>
<dbReference type="EMBL" id="JAGTJQ010000007">
    <property type="protein sequence ID" value="KAH7027272.1"/>
    <property type="molecule type" value="Genomic_DNA"/>
</dbReference>
<dbReference type="AlphaFoldDB" id="A0A9P8Y143"/>
<name>A0A9P8Y143_9PEZI</name>
<dbReference type="RefSeq" id="XP_046010071.1">
    <property type="nucleotide sequence ID" value="XM_046148301.1"/>
</dbReference>
<comment type="caution">
    <text evidence="1">The sequence shown here is derived from an EMBL/GenBank/DDBJ whole genome shotgun (WGS) entry which is preliminary data.</text>
</comment>
<protein>
    <submittedName>
        <fullName evidence="1">Uncharacterized protein</fullName>
    </submittedName>
</protein>
<evidence type="ECO:0000313" key="1">
    <source>
        <dbReference type="EMBL" id="KAH7027272.1"/>
    </source>
</evidence>
<keyword evidence="2" id="KW-1185">Reference proteome</keyword>
<sequence>MHIPRHTSVHCAFPSHHRHCTAAVLRNLRVPELELAVTALHSSVSVRDGSVPLSGLAVFTSIFTPTPNSPAPGVRACKCCSCLPWTNATHLLRGGTLLGMSQSPWPSVCCAAGPCRGTAGSALTRHRSPRLLFYLPTTPHLPIATHRRCTTTDTAARQPFPGVPGQFQ</sequence>
<gene>
    <name evidence="1" type="ORF">B0I36DRAFT_136873</name>
</gene>
<dbReference type="GeneID" id="70177847"/>
<evidence type="ECO:0000313" key="2">
    <source>
        <dbReference type="Proteomes" id="UP000756346"/>
    </source>
</evidence>
<reference evidence="1" key="1">
    <citation type="journal article" date="2021" name="Nat. Commun.">
        <title>Genetic determinants of endophytism in the Arabidopsis root mycobiome.</title>
        <authorList>
            <person name="Mesny F."/>
            <person name="Miyauchi S."/>
            <person name="Thiergart T."/>
            <person name="Pickel B."/>
            <person name="Atanasova L."/>
            <person name="Karlsson M."/>
            <person name="Huettel B."/>
            <person name="Barry K.W."/>
            <person name="Haridas S."/>
            <person name="Chen C."/>
            <person name="Bauer D."/>
            <person name="Andreopoulos W."/>
            <person name="Pangilinan J."/>
            <person name="LaButti K."/>
            <person name="Riley R."/>
            <person name="Lipzen A."/>
            <person name="Clum A."/>
            <person name="Drula E."/>
            <person name="Henrissat B."/>
            <person name="Kohler A."/>
            <person name="Grigoriev I.V."/>
            <person name="Martin F.M."/>
            <person name="Hacquard S."/>
        </authorList>
    </citation>
    <scope>NUCLEOTIDE SEQUENCE</scope>
    <source>
        <strain evidence="1">MPI-CAGE-CH-0230</strain>
    </source>
</reference>
<accession>A0A9P8Y143</accession>
<organism evidence="1 2">
    <name type="scientific">Microdochium trichocladiopsis</name>
    <dbReference type="NCBI Taxonomy" id="1682393"/>
    <lineage>
        <taxon>Eukaryota</taxon>
        <taxon>Fungi</taxon>
        <taxon>Dikarya</taxon>
        <taxon>Ascomycota</taxon>
        <taxon>Pezizomycotina</taxon>
        <taxon>Sordariomycetes</taxon>
        <taxon>Xylariomycetidae</taxon>
        <taxon>Xylariales</taxon>
        <taxon>Microdochiaceae</taxon>
        <taxon>Microdochium</taxon>
    </lineage>
</organism>